<comment type="caution">
    <text evidence="6">The sequence shown here is derived from an EMBL/GenBank/DDBJ whole genome shotgun (WGS) entry which is preliminary data.</text>
</comment>
<protein>
    <submittedName>
        <fullName evidence="6">Cytochrome P450</fullName>
    </submittedName>
</protein>
<accession>A0A014N387</accession>
<feature type="region of interest" description="Disordered" evidence="5">
    <location>
        <begin position="523"/>
        <end position="549"/>
    </location>
</feature>
<evidence type="ECO:0000256" key="1">
    <source>
        <dbReference type="ARBA" id="ARBA00022617"/>
    </source>
</evidence>
<dbReference type="GO" id="GO:0016705">
    <property type="term" value="F:oxidoreductase activity, acting on paired donors, with incorporation or reduction of molecular oxygen"/>
    <property type="evidence" value="ECO:0007669"/>
    <property type="project" value="InterPro"/>
</dbReference>
<dbReference type="InterPro" id="IPR001128">
    <property type="entry name" value="Cyt_P450"/>
</dbReference>
<dbReference type="eggNOG" id="KOG0158">
    <property type="taxonomic scope" value="Eukaryota"/>
</dbReference>
<dbReference type="EMBL" id="JELW01000013">
    <property type="protein sequence ID" value="EXV00314.1"/>
    <property type="molecule type" value="Genomic_DNA"/>
</dbReference>
<sequence>MAISLPPSMPRLLMMAASQLVANHGKPIMEHSFLLGHLLVVRKFHLDWATDANFIQSFGSYMAAHWKDFFPAEDSCPPVVYVDVWPLSRPMAYSLKAYVSNQMEMGQLLAKSPMQGKFLEPISKGRDLNCMHGDEWRAWRSTFNPGFSKSNIRSWIPALLQDAQSFATVISKLCGEGGSWGPVFQLEKISADLAFDSAGRVIINSSLKSQTSCPSLFTLAYREQLQRMEITLSPLKLLWRATPMFKMQIARRRRELFNHLRPFICEAISGNSHGSPQTIVQAAVDACKQESQGSGKPQMRRDEDFVEQIFCQLMIFFFGGDDAISTVIPWMFKHLESNPDCVAKLRAEHDKVLGPDPRAAADKIRLSPHILDSLQYTMGVIKETLRMNPATITIRQGRRGFDFNIKGSEVPWPTDGFDLFDSSITIHRDPENFPRPLEFIPDRFVVAEGHPLHPPKNVWRGFQLGPRQCIGQEMAIVVLKLALVAVVRDFDIEMAWDDWDKAQQRIGVKVSKSTVEGDRMYTTGKATAHPKNGGPAHARMRRAKADGTV</sequence>
<evidence type="ECO:0000256" key="3">
    <source>
        <dbReference type="ARBA" id="ARBA00023004"/>
    </source>
</evidence>
<evidence type="ECO:0000256" key="2">
    <source>
        <dbReference type="ARBA" id="ARBA00022723"/>
    </source>
</evidence>
<name>A0A014N387_9HYPO</name>
<dbReference type="GO" id="GO:0004497">
    <property type="term" value="F:monooxygenase activity"/>
    <property type="evidence" value="ECO:0007669"/>
    <property type="project" value="InterPro"/>
</dbReference>
<feature type="binding site" description="axial binding residue" evidence="4">
    <location>
        <position position="469"/>
    </location>
    <ligand>
        <name>heme</name>
        <dbReference type="ChEBI" id="CHEBI:30413"/>
    </ligand>
    <ligandPart>
        <name>Fe</name>
        <dbReference type="ChEBI" id="CHEBI:18248"/>
    </ligandPart>
</feature>
<evidence type="ECO:0000313" key="7">
    <source>
        <dbReference type="Proteomes" id="UP000030151"/>
    </source>
</evidence>
<gene>
    <name evidence="6" type="ORF">X797_006374</name>
</gene>
<keyword evidence="2 4" id="KW-0479">Metal-binding</keyword>
<dbReference type="AlphaFoldDB" id="A0A014N387"/>
<proteinExistence type="predicted"/>
<organism evidence="6 7">
    <name type="scientific">Metarhizium robertsii</name>
    <dbReference type="NCBI Taxonomy" id="568076"/>
    <lineage>
        <taxon>Eukaryota</taxon>
        <taxon>Fungi</taxon>
        <taxon>Dikarya</taxon>
        <taxon>Ascomycota</taxon>
        <taxon>Pezizomycotina</taxon>
        <taxon>Sordariomycetes</taxon>
        <taxon>Hypocreomycetidae</taxon>
        <taxon>Hypocreales</taxon>
        <taxon>Clavicipitaceae</taxon>
        <taxon>Metarhizium</taxon>
    </lineage>
</organism>
<dbReference type="InterPro" id="IPR036396">
    <property type="entry name" value="Cyt_P450_sf"/>
</dbReference>
<dbReference type="PRINTS" id="PR00463">
    <property type="entry name" value="EP450I"/>
</dbReference>
<dbReference type="HOGENOM" id="CLU_020492_0_0_1"/>
<dbReference type="SUPFAM" id="SSF48264">
    <property type="entry name" value="Cytochrome P450"/>
    <property type="match status" value="1"/>
</dbReference>
<dbReference type="GO" id="GO:0005506">
    <property type="term" value="F:iron ion binding"/>
    <property type="evidence" value="ECO:0007669"/>
    <property type="project" value="InterPro"/>
</dbReference>
<comment type="cofactor">
    <cofactor evidence="4">
        <name>heme</name>
        <dbReference type="ChEBI" id="CHEBI:30413"/>
    </cofactor>
</comment>
<dbReference type="Gene3D" id="1.10.630.10">
    <property type="entry name" value="Cytochrome P450"/>
    <property type="match status" value="1"/>
</dbReference>
<evidence type="ECO:0000256" key="5">
    <source>
        <dbReference type="SAM" id="MobiDB-lite"/>
    </source>
</evidence>
<dbReference type="InterPro" id="IPR002401">
    <property type="entry name" value="Cyt_P450_E_grp-I"/>
</dbReference>
<evidence type="ECO:0000313" key="6">
    <source>
        <dbReference type="EMBL" id="EXV00314.1"/>
    </source>
</evidence>
<dbReference type="PANTHER" id="PTHR24305">
    <property type="entry name" value="CYTOCHROME P450"/>
    <property type="match status" value="1"/>
</dbReference>
<evidence type="ECO:0000256" key="4">
    <source>
        <dbReference type="PIRSR" id="PIRSR602401-1"/>
    </source>
</evidence>
<keyword evidence="3 4" id="KW-0408">Iron</keyword>
<dbReference type="InterPro" id="IPR050121">
    <property type="entry name" value="Cytochrome_P450_monoxygenase"/>
</dbReference>
<dbReference type="PRINTS" id="PR00385">
    <property type="entry name" value="P450"/>
</dbReference>
<dbReference type="Proteomes" id="UP000030151">
    <property type="component" value="Unassembled WGS sequence"/>
</dbReference>
<dbReference type="PANTHER" id="PTHR24305:SF222">
    <property type="entry name" value="CYTOCHROME P450 MONOOXYGENASE STCS"/>
    <property type="match status" value="1"/>
</dbReference>
<keyword evidence="1 4" id="KW-0349">Heme</keyword>
<reference evidence="6 7" key="1">
    <citation type="submission" date="2014-02" db="EMBL/GenBank/DDBJ databases">
        <title>The genome sequence of the entomopathogenic fungus Metarhizium robertsii ARSEF 2575.</title>
        <authorList>
            <person name="Giuliano Garisto Donzelli B."/>
            <person name="Roe B.A."/>
            <person name="Macmil S.L."/>
            <person name="Krasnoff S.B."/>
            <person name="Gibson D.M."/>
        </authorList>
    </citation>
    <scope>NUCLEOTIDE SEQUENCE [LARGE SCALE GENOMIC DNA]</scope>
    <source>
        <strain evidence="6 7">ARSEF 2575</strain>
    </source>
</reference>
<dbReference type="GO" id="GO:0020037">
    <property type="term" value="F:heme binding"/>
    <property type="evidence" value="ECO:0007669"/>
    <property type="project" value="InterPro"/>
</dbReference>
<dbReference type="Pfam" id="PF00067">
    <property type="entry name" value="p450"/>
    <property type="match status" value="1"/>
</dbReference>